<evidence type="ECO:0000313" key="2">
    <source>
        <dbReference type="EMBL" id="EOA81066.1"/>
    </source>
</evidence>
<evidence type="ECO:0000313" key="3">
    <source>
        <dbReference type="Proteomes" id="UP000016935"/>
    </source>
</evidence>
<name>R0I6C6_EXST2</name>
<proteinExistence type="predicted"/>
<dbReference type="EMBL" id="KB908877">
    <property type="protein sequence ID" value="EOA81066.1"/>
    <property type="molecule type" value="Genomic_DNA"/>
</dbReference>
<keyword evidence="3" id="KW-1185">Reference proteome</keyword>
<protein>
    <submittedName>
        <fullName evidence="2">Uncharacterized protein</fullName>
    </submittedName>
</protein>
<sequence>MITGFLFKPSASDLHLNYAFYDFSGTLRLPKKLRCMKRFFSKRGQDKAAAVDDANNSHIPHLVRKKRQKKKRKSNATRTSRPFTRAFVLEDFSNPALPRVLLHPPTPADNKFNLEDYLFERCGSVFVLREPQSQPEVHAAPGDWWLADYLQVPPEYREVAIDVYESPEKDDVEKGLLENEEVHSVYLDEDCEADYRAYMDGLYELI</sequence>
<dbReference type="OrthoDB" id="3693030at2759"/>
<dbReference type="Proteomes" id="UP000016935">
    <property type="component" value="Unassembled WGS sequence"/>
</dbReference>
<dbReference type="AlphaFoldDB" id="R0I6C6"/>
<evidence type="ECO:0000256" key="1">
    <source>
        <dbReference type="SAM" id="MobiDB-lite"/>
    </source>
</evidence>
<gene>
    <name evidence="2" type="ORF">SETTUDRAFT_182144</name>
</gene>
<accession>R0I6C6</accession>
<dbReference type="GeneID" id="19401895"/>
<reference evidence="2 3" key="2">
    <citation type="journal article" date="2013" name="PLoS Genet.">
        <title>Comparative genome structure, secondary metabolite, and effector coding capacity across Cochliobolus pathogens.</title>
        <authorList>
            <person name="Condon B.J."/>
            <person name="Leng Y."/>
            <person name="Wu D."/>
            <person name="Bushley K.E."/>
            <person name="Ohm R.A."/>
            <person name="Otillar R."/>
            <person name="Martin J."/>
            <person name="Schackwitz W."/>
            <person name="Grimwood J."/>
            <person name="MohdZainudin N."/>
            <person name="Xue C."/>
            <person name="Wang R."/>
            <person name="Manning V.A."/>
            <person name="Dhillon B."/>
            <person name="Tu Z.J."/>
            <person name="Steffenson B.J."/>
            <person name="Salamov A."/>
            <person name="Sun H."/>
            <person name="Lowry S."/>
            <person name="LaButti K."/>
            <person name="Han J."/>
            <person name="Copeland A."/>
            <person name="Lindquist E."/>
            <person name="Barry K."/>
            <person name="Schmutz J."/>
            <person name="Baker S.E."/>
            <person name="Ciuffetti L.M."/>
            <person name="Grigoriev I.V."/>
            <person name="Zhong S."/>
            <person name="Turgeon B.G."/>
        </authorList>
    </citation>
    <scope>NUCLEOTIDE SEQUENCE [LARGE SCALE GENOMIC DNA]</scope>
    <source>
        <strain evidence="3">28A</strain>
    </source>
</reference>
<organism evidence="2 3">
    <name type="scientific">Exserohilum turcicum (strain 28A)</name>
    <name type="common">Northern leaf blight fungus</name>
    <name type="synonym">Setosphaeria turcica</name>
    <dbReference type="NCBI Taxonomy" id="671987"/>
    <lineage>
        <taxon>Eukaryota</taxon>
        <taxon>Fungi</taxon>
        <taxon>Dikarya</taxon>
        <taxon>Ascomycota</taxon>
        <taxon>Pezizomycotina</taxon>
        <taxon>Dothideomycetes</taxon>
        <taxon>Pleosporomycetidae</taxon>
        <taxon>Pleosporales</taxon>
        <taxon>Pleosporineae</taxon>
        <taxon>Pleosporaceae</taxon>
        <taxon>Exserohilum</taxon>
    </lineage>
</organism>
<dbReference type="RefSeq" id="XP_008031609.1">
    <property type="nucleotide sequence ID" value="XM_008033418.1"/>
</dbReference>
<dbReference type="HOGENOM" id="CLU_1332660_0_0_1"/>
<reference evidence="2 3" key="1">
    <citation type="journal article" date="2012" name="PLoS Pathog.">
        <title>Diverse lifestyles and strategies of plant pathogenesis encoded in the genomes of eighteen Dothideomycetes fungi.</title>
        <authorList>
            <person name="Ohm R.A."/>
            <person name="Feau N."/>
            <person name="Henrissat B."/>
            <person name="Schoch C.L."/>
            <person name="Horwitz B.A."/>
            <person name="Barry K.W."/>
            <person name="Condon B.J."/>
            <person name="Copeland A.C."/>
            <person name="Dhillon B."/>
            <person name="Glaser F."/>
            <person name="Hesse C.N."/>
            <person name="Kosti I."/>
            <person name="LaButti K."/>
            <person name="Lindquist E.A."/>
            <person name="Lucas S."/>
            <person name="Salamov A.A."/>
            <person name="Bradshaw R.E."/>
            <person name="Ciuffetti L."/>
            <person name="Hamelin R.C."/>
            <person name="Kema G.H.J."/>
            <person name="Lawrence C."/>
            <person name="Scott J.A."/>
            <person name="Spatafora J.W."/>
            <person name="Turgeon B.G."/>
            <person name="de Wit P.J.G.M."/>
            <person name="Zhong S."/>
            <person name="Goodwin S.B."/>
            <person name="Grigoriev I.V."/>
        </authorList>
    </citation>
    <scope>NUCLEOTIDE SEQUENCE [LARGE SCALE GENOMIC DNA]</scope>
    <source>
        <strain evidence="3">28A</strain>
    </source>
</reference>
<feature type="compositionally biased region" description="Basic residues" evidence="1">
    <location>
        <begin position="61"/>
        <end position="75"/>
    </location>
</feature>
<feature type="region of interest" description="Disordered" evidence="1">
    <location>
        <begin position="50"/>
        <end position="79"/>
    </location>
</feature>